<evidence type="ECO:0000256" key="2">
    <source>
        <dbReference type="ARBA" id="ARBA00023015"/>
    </source>
</evidence>
<dbReference type="CDD" id="cd00059">
    <property type="entry name" value="FH_FOX"/>
    <property type="match status" value="1"/>
</dbReference>
<evidence type="ECO:0000313" key="9">
    <source>
        <dbReference type="EMBL" id="KKA28267.1"/>
    </source>
</evidence>
<evidence type="ECO:0000256" key="4">
    <source>
        <dbReference type="ARBA" id="ARBA00023163"/>
    </source>
</evidence>
<dbReference type="FunFam" id="1.10.10.10:FF:000260">
    <property type="entry name" value="Forkhead transcription factor (Sep1)"/>
    <property type="match status" value="1"/>
</dbReference>
<reference evidence="9 10" key="1">
    <citation type="submission" date="2015-03" db="EMBL/GenBank/DDBJ databases">
        <authorList>
            <person name="Radwan O."/>
            <person name="Al-Naeli F.A."/>
            <person name="Rendon G.A."/>
            <person name="Fields C."/>
        </authorList>
    </citation>
    <scope>NUCLEOTIDE SEQUENCE [LARGE SCALE GENOMIC DNA]</scope>
    <source>
        <strain evidence="9">CR-DP1</strain>
    </source>
</reference>
<dbReference type="GO" id="GO:0005634">
    <property type="term" value="C:nucleus"/>
    <property type="evidence" value="ECO:0007669"/>
    <property type="project" value="UniProtKB-SubCell"/>
</dbReference>
<dbReference type="InterPro" id="IPR036388">
    <property type="entry name" value="WH-like_DNA-bd_sf"/>
</dbReference>
<feature type="region of interest" description="Disordered" evidence="7">
    <location>
        <begin position="379"/>
        <end position="405"/>
    </location>
</feature>
<dbReference type="Proteomes" id="UP000033483">
    <property type="component" value="Unassembled WGS sequence"/>
</dbReference>
<dbReference type="InterPro" id="IPR030456">
    <property type="entry name" value="TF_fork_head_CS_2"/>
</dbReference>
<feature type="region of interest" description="Disordered" evidence="7">
    <location>
        <begin position="181"/>
        <end position="243"/>
    </location>
</feature>
<feature type="compositionally biased region" description="Polar residues" evidence="7">
    <location>
        <begin position="23"/>
        <end position="51"/>
    </location>
</feature>
<dbReference type="Pfam" id="PF00250">
    <property type="entry name" value="Forkhead"/>
    <property type="match status" value="1"/>
</dbReference>
<name>A0A0F4ZCL5_9PEZI</name>
<dbReference type="PROSITE" id="PS50039">
    <property type="entry name" value="FORK_HEAD_3"/>
    <property type="match status" value="1"/>
</dbReference>
<feature type="compositionally biased region" description="Low complexity" evidence="7">
    <location>
        <begin position="391"/>
        <end position="404"/>
    </location>
</feature>
<keyword evidence="3 6" id="KW-0238">DNA-binding</keyword>
<comment type="subcellular location">
    <subcellularLocation>
        <location evidence="1 6">Nucleus</location>
    </subcellularLocation>
</comment>
<dbReference type="InterPro" id="IPR001766">
    <property type="entry name" value="Fork_head_dom"/>
</dbReference>
<feature type="DNA-binding region" description="Fork-head" evidence="6">
    <location>
        <begin position="95"/>
        <end position="190"/>
    </location>
</feature>
<organism evidence="9 10">
    <name type="scientific">Thielaviopsis punctulata</name>
    <dbReference type="NCBI Taxonomy" id="72032"/>
    <lineage>
        <taxon>Eukaryota</taxon>
        <taxon>Fungi</taxon>
        <taxon>Dikarya</taxon>
        <taxon>Ascomycota</taxon>
        <taxon>Pezizomycotina</taxon>
        <taxon>Sordariomycetes</taxon>
        <taxon>Hypocreomycetidae</taxon>
        <taxon>Microascales</taxon>
        <taxon>Ceratocystidaceae</taxon>
        <taxon>Thielaviopsis</taxon>
    </lineage>
</organism>
<comment type="caution">
    <text evidence="9">The sequence shown here is derived from an EMBL/GenBank/DDBJ whole genome shotgun (WGS) entry which is preliminary data.</text>
</comment>
<feature type="region of interest" description="Disordered" evidence="7">
    <location>
        <begin position="497"/>
        <end position="516"/>
    </location>
</feature>
<keyword evidence="4" id="KW-0804">Transcription</keyword>
<accession>A0A0F4ZCL5</accession>
<dbReference type="PRINTS" id="PR00053">
    <property type="entry name" value="FORKHEAD"/>
</dbReference>
<feature type="region of interest" description="Disordered" evidence="7">
    <location>
        <begin position="1"/>
        <end position="78"/>
    </location>
</feature>
<feature type="domain" description="Fork-head" evidence="8">
    <location>
        <begin position="95"/>
        <end position="190"/>
    </location>
</feature>
<dbReference type="PANTHER" id="PTHR45881:SF1">
    <property type="entry name" value="FORK HEAD PROTEIN HOMOLOG 2"/>
    <property type="match status" value="1"/>
</dbReference>
<feature type="compositionally biased region" description="Polar residues" evidence="7">
    <location>
        <begin position="201"/>
        <end position="222"/>
    </location>
</feature>
<evidence type="ECO:0000256" key="1">
    <source>
        <dbReference type="ARBA" id="ARBA00004123"/>
    </source>
</evidence>
<dbReference type="EMBL" id="LAEV01001355">
    <property type="protein sequence ID" value="KKA28267.1"/>
    <property type="molecule type" value="Genomic_DNA"/>
</dbReference>
<dbReference type="SUPFAM" id="SSF46785">
    <property type="entry name" value="Winged helix' DNA-binding domain"/>
    <property type="match status" value="1"/>
</dbReference>
<evidence type="ECO:0000256" key="5">
    <source>
        <dbReference type="ARBA" id="ARBA00023242"/>
    </source>
</evidence>
<evidence type="ECO:0000256" key="6">
    <source>
        <dbReference type="PROSITE-ProRule" id="PRU00089"/>
    </source>
</evidence>
<dbReference type="PANTHER" id="PTHR45881">
    <property type="entry name" value="CHECKPOINT SUPPRESSOR 1-LIKE, ISOFORM A-RELATED"/>
    <property type="match status" value="1"/>
</dbReference>
<keyword evidence="10" id="KW-1185">Reference proteome</keyword>
<dbReference type="SMART" id="SM00339">
    <property type="entry name" value="FH"/>
    <property type="match status" value="1"/>
</dbReference>
<keyword evidence="5 6" id="KW-0539">Nucleus</keyword>
<sequence>MPVVDSSSALFDKENISPDLFSMPTSKPTAPKMSPSTKKPQASRGVNSNGKRSLMEAAPIKDSRSNKRSKTTHNEEPVEIPAWDAFPPIIDDGQKPGHSYAQLIGMAILRSPNRRLTLAQIYKWISDTFSFYRAHDAGWQNSIRHNLSLNKAFAKMERSKDDPGKGSYWFIIPGMESQFLKDRPVRKTSSASEHTPIMPSRSESFQQPAKSSCAPDSQSRSTAQRKKQSKPEPTELSLPPLPVSQGLLAPAADVLSDATIPISDIPGNDENVEGIHNITEFDSFLYSSVPPLLNSASPFLGQFNMTNHTPSSQVIGSSVSQSHRSSISVHDSGFVSSVDSSMVRPHVKPQLSELERPRHMRGCAEEEIARIRAPSLENSAKNRAVAGHVTASSSPQRPSSMQMAPPLPLTPISKFRTSMTVPASASPSTSLRIHRDTVQSMLQSPMSKFPGMFNETTTWGAYNVEEQALVNDPVTNPANLDLLFSFSNEEMLGLSALPSESISPPKRPAKRGKSDRSQAFLGEELKIWEDEPASVETTKNSYDIKPVPTGDLMGRSAKRDMSSVTHGTSSGKVQDVNIASNALMNATAPVIQPAVNIQAPELSWQALDYSQEYNAGPYTNSFGLDMLQGFHKLGSSEGQYALENKENGNVKHARFFPAY</sequence>
<protein>
    <recommendedName>
        <fullName evidence="8">Fork-head domain-containing protein</fullName>
    </recommendedName>
</protein>
<evidence type="ECO:0000259" key="8">
    <source>
        <dbReference type="PROSITE" id="PS50039"/>
    </source>
</evidence>
<evidence type="ECO:0000313" key="10">
    <source>
        <dbReference type="Proteomes" id="UP000033483"/>
    </source>
</evidence>
<proteinExistence type="predicted"/>
<dbReference type="OrthoDB" id="5954824at2759"/>
<dbReference type="Gene3D" id="1.10.10.10">
    <property type="entry name" value="Winged helix-like DNA-binding domain superfamily/Winged helix DNA-binding domain"/>
    <property type="match status" value="1"/>
</dbReference>
<gene>
    <name evidence="9" type="ORF">TD95_001858</name>
</gene>
<evidence type="ECO:0000256" key="7">
    <source>
        <dbReference type="SAM" id="MobiDB-lite"/>
    </source>
</evidence>
<dbReference type="InterPro" id="IPR036390">
    <property type="entry name" value="WH_DNA-bd_sf"/>
</dbReference>
<dbReference type="PROSITE" id="PS00658">
    <property type="entry name" value="FORK_HEAD_2"/>
    <property type="match status" value="1"/>
</dbReference>
<evidence type="ECO:0000256" key="3">
    <source>
        <dbReference type="ARBA" id="ARBA00023125"/>
    </source>
</evidence>
<dbReference type="GO" id="GO:0000978">
    <property type="term" value="F:RNA polymerase II cis-regulatory region sequence-specific DNA binding"/>
    <property type="evidence" value="ECO:0007669"/>
    <property type="project" value="TreeGrafter"/>
</dbReference>
<dbReference type="GO" id="GO:0001228">
    <property type="term" value="F:DNA-binding transcription activator activity, RNA polymerase II-specific"/>
    <property type="evidence" value="ECO:0007669"/>
    <property type="project" value="UniProtKB-ARBA"/>
</dbReference>
<keyword evidence="2" id="KW-0805">Transcription regulation</keyword>
<dbReference type="AlphaFoldDB" id="A0A0F4ZCL5"/>